<organism evidence="2 3">
    <name type="scientific">Bremia lactucae</name>
    <name type="common">Lettuce downy mildew</name>
    <dbReference type="NCBI Taxonomy" id="4779"/>
    <lineage>
        <taxon>Eukaryota</taxon>
        <taxon>Sar</taxon>
        <taxon>Stramenopiles</taxon>
        <taxon>Oomycota</taxon>
        <taxon>Peronosporomycetes</taxon>
        <taxon>Peronosporales</taxon>
        <taxon>Peronosporaceae</taxon>
        <taxon>Bremia</taxon>
    </lineage>
</organism>
<gene>
    <name evidence="2" type="ORF">CCR75_004343</name>
</gene>
<dbReference type="AlphaFoldDB" id="A0A976IDI7"/>
<proteinExistence type="predicted"/>
<comment type="caution">
    <text evidence="2">The sequence shown here is derived from an EMBL/GenBank/DDBJ whole genome shotgun (WGS) entry which is preliminary data.</text>
</comment>
<accession>A0A976IDI7</accession>
<evidence type="ECO:0000313" key="3">
    <source>
        <dbReference type="Proteomes" id="UP000294530"/>
    </source>
</evidence>
<feature type="compositionally biased region" description="Basic and acidic residues" evidence="1">
    <location>
        <begin position="7"/>
        <end position="17"/>
    </location>
</feature>
<reference evidence="2 3" key="1">
    <citation type="journal article" date="2021" name="Genome Biol.">
        <title>AFLAP: assembly-free linkage analysis pipeline using k-mers from genome sequencing data.</title>
        <authorList>
            <person name="Fletcher K."/>
            <person name="Zhang L."/>
            <person name="Gil J."/>
            <person name="Han R."/>
            <person name="Cavanaugh K."/>
            <person name="Michelmore R."/>
        </authorList>
    </citation>
    <scope>NUCLEOTIDE SEQUENCE [LARGE SCALE GENOMIC DNA]</scope>
    <source>
        <strain evidence="2 3">SF5</strain>
    </source>
</reference>
<evidence type="ECO:0000256" key="1">
    <source>
        <dbReference type="SAM" id="MobiDB-lite"/>
    </source>
</evidence>
<dbReference type="RefSeq" id="XP_067817421.1">
    <property type="nucleotide sequence ID" value="XM_067962429.1"/>
</dbReference>
<protein>
    <submittedName>
        <fullName evidence="2">Uncharacterized protein</fullName>
    </submittedName>
</protein>
<evidence type="ECO:0000313" key="2">
    <source>
        <dbReference type="EMBL" id="TDH67922.1"/>
    </source>
</evidence>
<dbReference type="Proteomes" id="UP000294530">
    <property type="component" value="Unassembled WGS sequence"/>
</dbReference>
<name>A0A976IDI7_BRELC</name>
<dbReference type="GeneID" id="94348100"/>
<dbReference type="EMBL" id="SHOA02000017">
    <property type="protein sequence ID" value="TDH67922.1"/>
    <property type="molecule type" value="Genomic_DNA"/>
</dbReference>
<feature type="region of interest" description="Disordered" evidence="1">
    <location>
        <begin position="1"/>
        <end position="35"/>
    </location>
</feature>
<dbReference type="KEGG" id="blac:94348100"/>
<keyword evidence="3" id="KW-1185">Reference proteome</keyword>
<sequence>MLPASEIQEREFQDKMGNRMADGSDDTLDEARATEGLPTWNWREYVPPTWPPPDRVVPQLPTVDAKSFTAEDREAYHAVRRNFLRAERERGPPLKLDAVETKAAYIKRAKKGKDRLGLRKISRKKKHKKMFRQKRSGCFISLAEIAKSGSAGKKLTEGPAADRREDQEDRDFWDDLDYCETTTTTKR</sequence>